<evidence type="ECO:0000313" key="3">
    <source>
        <dbReference type="Proteomes" id="UP000707356"/>
    </source>
</evidence>
<sequence>MDAAILLIGDEEFCNPLLDLIQTIKTLAIQTLADPLEAMPLILAQQPELVLVQAVQEQSLALCGQIKAESRLAWIYCTVVEDQDRSSPATELERRASALEAGADAYLYLPQGIAAAVRDSQRLLQAQIRVGLRQVQTYRELMHTNDVLSAIALSDPLTSLNNRRAFEWELPRQIQNARSRSIPLSVIMLDVDFFKAINDTYGHLTGDQMLKFLAARLRHNLRIYDTPFRYGGEEFVIILSNTDAPEAMRIAARLCQLVSEQPFAVDEQLDLTITISAGTATLQPSDDAQGFELLHRADQYLLQAKAQGRNQVVGYKAE</sequence>
<dbReference type="Gene3D" id="3.30.70.270">
    <property type="match status" value="1"/>
</dbReference>
<dbReference type="FunFam" id="3.30.70.270:FF:000001">
    <property type="entry name" value="Diguanylate cyclase domain protein"/>
    <property type="match status" value="1"/>
</dbReference>
<dbReference type="InterPro" id="IPR050469">
    <property type="entry name" value="Diguanylate_Cyclase"/>
</dbReference>
<dbReference type="PANTHER" id="PTHR45138:SF9">
    <property type="entry name" value="DIGUANYLATE CYCLASE DGCM-RELATED"/>
    <property type="match status" value="1"/>
</dbReference>
<dbReference type="PANTHER" id="PTHR45138">
    <property type="entry name" value="REGULATORY COMPONENTS OF SENSORY TRANSDUCTION SYSTEM"/>
    <property type="match status" value="1"/>
</dbReference>
<proteinExistence type="predicted"/>
<feature type="domain" description="GGDEF" evidence="1">
    <location>
        <begin position="182"/>
        <end position="317"/>
    </location>
</feature>
<gene>
    <name evidence="2" type="ORF">KME07_23305</name>
</gene>
<organism evidence="2 3">
    <name type="scientific">Pegethrix bostrychoides GSE-TBD4-15B</name>
    <dbReference type="NCBI Taxonomy" id="2839662"/>
    <lineage>
        <taxon>Bacteria</taxon>
        <taxon>Bacillati</taxon>
        <taxon>Cyanobacteriota</taxon>
        <taxon>Cyanophyceae</taxon>
        <taxon>Oculatellales</taxon>
        <taxon>Oculatellaceae</taxon>
        <taxon>Pegethrix</taxon>
    </lineage>
</organism>
<evidence type="ECO:0000259" key="1">
    <source>
        <dbReference type="PROSITE" id="PS50887"/>
    </source>
</evidence>
<dbReference type="GO" id="GO:0052621">
    <property type="term" value="F:diguanylate cyclase activity"/>
    <property type="evidence" value="ECO:0007669"/>
    <property type="project" value="TreeGrafter"/>
</dbReference>
<reference evidence="2" key="2">
    <citation type="journal article" date="2022" name="Microbiol. Resour. Announc.">
        <title>Metagenome Sequencing to Explore Phylogenomics of Terrestrial Cyanobacteria.</title>
        <authorList>
            <person name="Ward R.D."/>
            <person name="Stajich J.E."/>
            <person name="Johansen J.R."/>
            <person name="Huntemann M."/>
            <person name="Clum A."/>
            <person name="Foster B."/>
            <person name="Foster B."/>
            <person name="Roux S."/>
            <person name="Palaniappan K."/>
            <person name="Varghese N."/>
            <person name="Mukherjee S."/>
            <person name="Reddy T.B.K."/>
            <person name="Daum C."/>
            <person name="Copeland A."/>
            <person name="Chen I.A."/>
            <person name="Ivanova N.N."/>
            <person name="Kyrpides N.C."/>
            <person name="Shapiro N."/>
            <person name="Eloe-Fadrosh E.A."/>
            <person name="Pietrasiak N."/>
        </authorList>
    </citation>
    <scope>NUCLEOTIDE SEQUENCE</scope>
    <source>
        <strain evidence="2">GSE-TBD4-15B</strain>
    </source>
</reference>
<protein>
    <submittedName>
        <fullName evidence="2">GGDEF domain-containing protein</fullName>
    </submittedName>
</protein>
<dbReference type="InterPro" id="IPR029787">
    <property type="entry name" value="Nucleotide_cyclase"/>
</dbReference>
<dbReference type="InterPro" id="IPR000160">
    <property type="entry name" value="GGDEF_dom"/>
</dbReference>
<dbReference type="Pfam" id="PF00990">
    <property type="entry name" value="GGDEF"/>
    <property type="match status" value="1"/>
</dbReference>
<dbReference type="NCBIfam" id="TIGR00254">
    <property type="entry name" value="GGDEF"/>
    <property type="match status" value="1"/>
</dbReference>
<dbReference type="SMART" id="SM00267">
    <property type="entry name" value="GGDEF"/>
    <property type="match status" value="1"/>
</dbReference>
<reference evidence="2" key="1">
    <citation type="submission" date="2021-05" db="EMBL/GenBank/DDBJ databases">
        <authorList>
            <person name="Pietrasiak N."/>
            <person name="Ward R."/>
            <person name="Stajich J.E."/>
            <person name="Kurbessoian T."/>
        </authorList>
    </citation>
    <scope>NUCLEOTIDE SEQUENCE</scope>
    <source>
        <strain evidence="2">GSE-TBD4-15B</strain>
    </source>
</reference>
<dbReference type="CDD" id="cd01949">
    <property type="entry name" value="GGDEF"/>
    <property type="match status" value="1"/>
</dbReference>
<dbReference type="AlphaFoldDB" id="A0A951PEX5"/>
<name>A0A951PEX5_9CYAN</name>
<comment type="caution">
    <text evidence="2">The sequence shown here is derived from an EMBL/GenBank/DDBJ whole genome shotgun (WGS) entry which is preliminary data.</text>
</comment>
<dbReference type="EMBL" id="JAHHHV010000088">
    <property type="protein sequence ID" value="MBW4468364.1"/>
    <property type="molecule type" value="Genomic_DNA"/>
</dbReference>
<dbReference type="Proteomes" id="UP000707356">
    <property type="component" value="Unassembled WGS sequence"/>
</dbReference>
<dbReference type="InterPro" id="IPR043128">
    <property type="entry name" value="Rev_trsase/Diguanyl_cyclase"/>
</dbReference>
<evidence type="ECO:0000313" key="2">
    <source>
        <dbReference type="EMBL" id="MBW4468364.1"/>
    </source>
</evidence>
<dbReference type="PROSITE" id="PS50887">
    <property type="entry name" value="GGDEF"/>
    <property type="match status" value="1"/>
</dbReference>
<accession>A0A951PEX5</accession>
<dbReference type="SUPFAM" id="SSF55073">
    <property type="entry name" value="Nucleotide cyclase"/>
    <property type="match status" value="1"/>
</dbReference>